<accession>A0A4R6PUS2</accession>
<protein>
    <submittedName>
        <fullName evidence="1">Uncharacterized protein</fullName>
    </submittedName>
</protein>
<proteinExistence type="predicted"/>
<evidence type="ECO:0000313" key="1">
    <source>
        <dbReference type="EMBL" id="TDP42023.1"/>
    </source>
</evidence>
<gene>
    <name evidence="1" type="ORF">DFR75_1011129</name>
</gene>
<dbReference type="EMBL" id="SNXK01000001">
    <property type="protein sequence ID" value="TDP42023.1"/>
    <property type="molecule type" value="Genomic_DNA"/>
</dbReference>
<evidence type="ECO:0000313" key="2">
    <source>
        <dbReference type="Proteomes" id="UP000295087"/>
    </source>
</evidence>
<dbReference type="Proteomes" id="UP000295087">
    <property type="component" value="Unassembled WGS sequence"/>
</dbReference>
<dbReference type="AlphaFoldDB" id="A0A4R6PUS2"/>
<keyword evidence="2" id="KW-1185">Reference proteome</keyword>
<name>A0A4R6PUS2_NOCIG</name>
<reference evidence="1 2" key="1">
    <citation type="submission" date="2019-03" db="EMBL/GenBank/DDBJ databases">
        <title>Genomic Encyclopedia of Type Strains, Phase IV (KMG-IV): sequencing the most valuable type-strain genomes for metagenomic binning, comparative biology and taxonomic classification.</title>
        <authorList>
            <person name="Goeker M."/>
        </authorList>
    </citation>
    <scope>NUCLEOTIDE SEQUENCE [LARGE SCALE GENOMIC DNA]</scope>
    <source>
        <strain evidence="1 2">DSM 44496</strain>
    </source>
</reference>
<comment type="caution">
    <text evidence="1">The sequence shown here is derived from an EMBL/GenBank/DDBJ whole genome shotgun (WGS) entry which is preliminary data.</text>
</comment>
<organism evidence="1 2">
    <name type="scientific">Nocardia ignorata</name>
    <dbReference type="NCBI Taxonomy" id="145285"/>
    <lineage>
        <taxon>Bacteria</taxon>
        <taxon>Bacillati</taxon>
        <taxon>Actinomycetota</taxon>
        <taxon>Actinomycetes</taxon>
        <taxon>Mycobacteriales</taxon>
        <taxon>Nocardiaceae</taxon>
        <taxon>Nocardia</taxon>
    </lineage>
</organism>
<sequence>MADSNSDEVFRALTPEERRRVESLYGAMLPKIQGPKLPRMNFPFPQLPVQSSLIEAIERINASRSGLGIDWAQSLTKNLPKFHLDLPALSVDYSRLFAPALNLQNLTQFHSVDTASLDAFRTIYEEQRKKFEKLFDWERIQKLVGSLFPPNWRGVDTEGCDLEALLLDEGLPLGWVPDSKTVQALFDASTPQERRKILGRRWKSILKFCRSNLDSVVDPKLLNYCVFAMQAIDSIEANIPAGGQALAANLLDTMLRDTLDSVARSLVTSQKDRLDLDDLPVRASIVFGGIWGSFTEFWASRGDVVPRGYSRHASAHAVGKRQYSRINAVIAVMHVTAYIKLLESGDLDG</sequence>